<dbReference type="PROSITE" id="PS50850">
    <property type="entry name" value="MFS"/>
    <property type="match status" value="1"/>
</dbReference>
<gene>
    <name evidence="6" type="ORF">SMD31_06930</name>
</gene>
<feature type="domain" description="Major facilitator superfamily (MFS) profile" evidence="5">
    <location>
        <begin position="26"/>
        <end position="407"/>
    </location>
</feature>
<dbReference type="EMBL" id="JAXCLX010000001">
    <property type="protein sequence ID" value="MDY0871648.1"/>
    <property type="molecule type" value="Genomic_DNA"/>
</dbReference>
<dbReference type="PANTHER" id="PTHR42910">
    <property type="entry name" value="TRANSPORTER SCO4007-RELATED"/>
    <property type="match status" value="1"/>
</dbReference>
<feature type="transmembrane region" description="Helical" evidence="4">
    <location>
        <begin position="259"/>
        <end position="281"/>
    </location>
</feature>
<evidence type="ECO:0000313" key="7">
    <source>
        <dbReference type="Proteomes" id="UP001271769"/>
    </source>
</evidence>
<protein>
    <submittedName>
        <fullName evidence="6">MFS transporter</fullName>
    </submittedName>
</protein>
<keyword evidence="2 4" id="KW-1133">Transmembrane helix</keyword>
<dbReference type="SUPFAM" id="SSF103473">
    <property type="entry name" value="MFS general substrate transporter"/>
    <property type="match status" value="1"/>
</dbReference>
<name>A0ABU5DWP8_9PROT</name>
<feature type="transmembrane region" description="Helical" evidence="4">
    <location>
        <begin position="25"/>
        <end position="45"/>
    </location>
</feature>
<feature type="transmembrane region" description="Helical" evidence="4">
    <location>
        <begin position="231"/>
        <end position="253"/>
    </location>
</feature>
<reference evidence="6 7" key="1">
    <citation type="journal article" date="2013" name="Antonie Van Leeuwenhoek">
        <title>Dongia rigui sp. nov., isolated from freshwater of a large wetland in Korea.</title>
        <authorList>
            <person name="Baik K.S."/>
            <person name="Hwang Y.M."/>
            <person name="Choi J.S."/>
            <person name="Kwon J."/>
            <person name="Seong C.N."/>
        </authorList>
    </citation>
    <scope>NUCLEOTIDE SEQUENCE [LARGE SCALE GENOMIC DNA]</scope>
    <source>
        <strain evidence="6 7">04SU4-P</strain>
    </source>
</reference>
<keyword evidence="7" id="KW-1185">Reference proteome</keyword>
<feature type="transmembrane region" description="Helical" evidence="4">
    <location>
        <begin position="293"/>
        <end position="312"/>
    </location>
</feature>
<dbReference type="Gene3D" id="1.20.1250.20">
    <property type="entry name" value="MFS general substrate transporter like domains"/>
    <property type="match status" value="2"/>
</dbReference>
<sequence>MRPEPPTHATNDLTSHKDGTGISRWMTFLMAMSCGLIAANLYYAQPLVKPISESLGLSPHIAGFLVTMTQIGYGIGLLLIVPLADLIENRRLILGVMALGTLALVTAAFSTHAAQFLPAALFIGIGSCAVQILVPFAAHLAPEAKRGQVVGNVMSGLMFGIMLARPIASFITEVSSWHVVYFYSIAVMVALGLLLSRALPQRFPASQMKYGDLLLSMAHLALKTPVLQRRALYQASMFGAFSLFWTATPLLLASPAFGISQAGIALFALAGVAGVVAAPIAGRLADRGLTRPATACAMASVAIAFLMTEIVAPGSTLSLGLLVAAAVVLDFGVTANVVLGQRMIYSLGAEYRGRLNGLYMATFFMGGAAGSALGAWAFAQGGWSLTAWIGLGLPVAAMLYFATEKRR</sequence>
<evidence type="ECO:0000256" key="3">
    <source>
        <dbReference type="ARBA" id="ARBA00023136"/>
    </source>
</evidence>
<feature type="transmembrane region" description="Helical" evidence="4">
    <location>
        <begin position="180"/>
        <end position="199"/>
    </location>
</feature>
<accession>A0ABU5DWP8</accession>
<dbReference type="Pfam" id="PF07690">
    <property type="entry name" value="MFS_1"/>
    <property type="match status" value="2"/>
</dbReference>
<feature type="transmembrane region" description="Helical" evidence="4">
    <location>
        <begin position="116"/>
        <end position="137"/>
    </location>
</feature>
<dbReference type="InterPro" id="IPR011701">
    <property type="entry name" value="MFS"/>
</dbReference>
<comment type="caution">
    <text evidence="6">The sequence shown here is derived from an EMBL/GenBank/DDBJ whole genome shotgun (WGS) entry which is preliminary data.</text>
</comment>
<feature type="transmembrane region" description="Helical" evidence="4">
    <location>
        <begin position="57"/>
        <end position="80"/>
    </location>
</feature>
<dbReference type="Proteomes" id="UP001271769">
    <property type="component" value="Unassembled WGS sequence"/>
</dbReference>
<feature type="transmembrane region" description="Helical" evidence="4">
    <location>
        <begin position="149"/>
        <end position="168"/>
    </location>
</feature>
<evidence type="ECO:0000256" key="1">
    <source>
        <dbReference type="ARBA" id="ARBA00022692"/>
    </source>
</evidence>
<dbReference type="InterPro" id="IPR036259">
    <property type="entry name" value="MFS_trans_sf"/>
</dbReference>
<dbReference type="PANTHER" id="PTHR42910:SF1">
    <property type="entry name" value="MAJOR FACILITATOR SUPERFAMILY (MFS) PROFILE DOMAIN-CONTAINING PROTEIN"/>
    <property type="match status" value="1"/>
</dbReference>
<feature type="transmembrane region" description="Helical" evidence="4">
    <location>
        <begin position="358"/>
        <end position="379"/>
    </location>
</feature>
<evidence type="ECO:0000259" key="5">
    <source>
        <dbReference type="PROSITE" id="PS50850"/>
    </source>
</evidence>
<organism evidence="6 7">
    <name type="scientific">Dongia rigui</name>
    <dbReference type="NCBI Taxonomy" id="940149"/>
    <lineage>
        <taxon>Bacteria</taxon>
        <taxon>Pseudomonadati</taxon>
        <taxon>Pseudomonadota</taxon>
        <taxon>Alphaproteobacteria</taxon>
        <taxon>Rhodospirillales</taxon>
        <taxon>Dongiaceae</taxon>
        <taxon>Dongia</taxon>
    </lineage>
</organism>
<dbReference type="CDD" id="cd17324">
    <property type="entry name" value="MFS_NepI_like"/>
    <property type="match status" value="1"/>
</dbReference>
<feature type="transmembrane region" description="Helical" evidence="4">
    <location>
        <begin position="385"/>
        <end position="403"/>
    </location>
</feature>
<dbReference type="InterPro" id="IPR020846">
    <property type="entry name" value="MFS_dom"/>
</dbReference>
<keyword evidence="1 4" id="KW-0812">Transmembrane</keyword>
<proteinExistence type="predicted"/>
<evidence type="ECO:0000256" key="4">
    <source>
        <dbReference type="SAM" id="Phobius"/>
    </source>
</evidence>
<evidence type="ECO:0000256" key="2">
    <source>
        <dbReference type="ARBA" id="ARBA00022989"/>
    </source>
</evidence>
<evidence type="ECO:0000313" key="6">
    <source>
        <dbReference type="EMBL" id="MDY0871648.1"/>
    </source>
</evidence>
<feature type="transmembrane region" description="Helical" evidence="4">
    <location>
        <begin position="92"/>
        <end position="110"/>
    </location>
</feature>
<keyword evidence="3 4" id="KW-0472">Membrane</keyword>
<feature type="transmembrane region" description="Helical" evidence="4">
    <location>
        <begin position="318"/>
        <end position="338"/>
    </location>
</feature>
<dbReference type="RefSeq" id="WP_320500078.1">
    <property type="nucleotide sequence ID" value="NZ_JAXCLX010000001.1"/>
</dbReference>